<name>U1QIM5_9ACTO</name>
<comment type="caution">
    <text evidence="2">The sequence shown here is derived from an EMBL/GenBank/DDBJ whole genome shotgun (WGS) entry which is preliminary data.</text>
</comment>
<gene>
    <name evidence="2" type="ORF">HMPREF1979_02962</name>
</gene>
<accession>U1QIM5</accession>
<dbReference type="EMBL" id="AWSE01000229">
    <property type="protein sequence ID" value="ERH22046.1"/>
    <property type="molecule type" value="Genomic_DNA"/>
</dbReference>
<protein>
    <submittedName>
        <fullName evidence="2">Uncharacterized protein</fullName>
    </submittedName>
</protein>
<dbReference type="PATRIC" id="fig|1321818.3.peg.2448"/>
<keyword evidence="3" id="KW-1185">Reference proteome</keyword>
<dbReference type="AlphaFoldDB" id="U1QIM5"/>
<feature type="region of interest" description="Disordered" evidence="1">
    <location>
        <begin position="42"/>
        <end position="69"/>
    </location>
</feature>
<sequence length="69" mass="7653">MQRLYVDVNIVDEPRSSEADLSTQSGLHQPLRRITMVTSPYRQDAGTPAAPANLMPCQGSAGARRERRQ</sequence>
<reference evidence="2 3" key="1">
    <citation type="submission" date="2013-08" db="EMBL/GenBank/DDBJ databases">
        <authorList>
            <person name="Weinstock G."/>
            <person name="Sodergren E."/>
            <person name="Wylie T."/>
            <person name="Fulton L."/>
            <person name="Fulton R."/>
            <person name="Fronick C."/>
            <person name="O'Laughlin M."/>
            <person name="Godfrey J."/>
            <person name="Miner T."/>
            <person name="Herter B."/>
            <person name="Appelbaum E."/>
            <person name="Cordes M."/>
            <person name="Lek S."/>
            <person name="Wollam A."/>
            <person name="Pepin K.H."/>
            <person name="Palsikar V.B."/>
            <person name="Mitreva M."/>
            <person name="Wilson R.K."/>
        </authorList>
    </citation>
    <scope>NUCLEOTIDE SEQUENCE [LARGE SCALE GENOMIC DNA]</scope>
    <source>
        <strain evidence="2 3">F0542</strain>
    </source>
</reference>
<evidence type="ECO:0000313" key="3">
    <source>
        <dbReference type="Proteomes" id="UP000016536"/>
    </source>
</evidence>
<dbReference type="Proteomes" id="UP000016536">
    <property type="component" value="Unassembled WGS sequence"/>
</dbReference>
<proteinExistence type="predicted"/>
<evidence type="ECO:0000256" key="1">
    <source>
        <dbReference type="SAM" id="MobiDB-lite"/>
    </source>
</evidence>
<organism evidence="2 3">
    <name type="scientific">Actinomyces johnsonii F0542</name>
    <dbReference type="NCBI Taxonomy" id="1321818"/>
    <lineage>
        <taxon>Bacteria</taxon>
        <taxon>Bacillati</taxon>
        <taxon>Actinomycetota</taxon>
        <taxon>Actinomycetes</taxon>
        <taxon>Actinomycetales</taxon>
        <taxon>Actinomycetaceae</taxon>
        <taxon>Actinomyces</taxon>
    </lineage>
</organism>
<dbReference type="HOGENOM" id="CLU_2766592_0_0_11"/>
<evidence type="ECO:0000313" key="2">
    <source>
        <dbReference type="EMBL" id="ERH22046.1"/>
    </source>
</evidence>